<protein>
    <submittedName>
        <fullName evidence="1">Uncharacterized protein</fullName>
    </submittedName>
</protein>
<name>A0A0C9SVC0_PAXIN</name>
<dbReference type="EMBL" id="KN819353">
    <property type="protein sequence ID" value="KIJ13254.1"/>
    <property type="molecule type" value="Genomic_DNA"/>
</dbReference>
<dbReference type="OrthoDB" id="2659593at2759"/>
<organism evidence="1 2">
    <name type="scientific">Paxillus involutus ATCC 200175</name>
    <dbReference type="NCBI Taxonomy" id="664439"/>
    <lineage>
        <taxon>Eukaryota</taxon>
        <taxon>Fungi</taxon>
        <taxon>Dikarya</taxon>
        <taxon>Basidiomycota</taxon>
        <taxon>Agaricomycotina</taxon>
        <taxon>Agaricomycetes</taxon>
        <taxon>Agaricomycetidae</taxon>
        <taxon>Boletales</taxon>
        <taxon>Paxilineae</taxon>
        <taxon>Paxillaceae</taxon>
        <taxon>Paxillus</taxon>
    </lineage>
</organism>
<evidence type="ECO:0000313" key="1">
    <source>
        <dbReference type="EMBL" id="KIJ13254.1"/>
    </source>
</evidence>
<accession>A0A0C9SVC0</accession>
<dbReference type="Proteomes" id="UP000053647">
    <property type="component" value="Unassembled WGS sequence"/>
</dbReference>
<reference evidence="2" key="2">
    <citation type="submission" date="2015-01" db="EMBL/GenBank/DDBJ databases">
        <title>Evolutionary Origins and Diversification of the Mycorrhizal Mutualists.</title>
        <authorList>
            <consortium name="DOE Joint Genome Institute"/>
            <consortium name="Mycorrhizal Genomics Consortium"/>
            <person name="Kohler A."/>
            <person name="Kuo A."/>
            <person name="Nagy L.G."/>
            <person name="Floudas D."/>
            <person name="Copeland A."/>
            <person name="Barry K.W."/>
            <person name="Cichocki N."/>
            <person name="Veneault-Fourrey C."/>
            <person name="LaButti K."/>
            <person name="Lindquist E.A."/>
            <person name="Lipzen A."/>
            <person name="Lundell T."/>
            <person name="Morin E."/>
            <person name="Murat C."/>
            <person name="Riley R."/>
            <person name="Ohm R."/>
            <person name="Sun H."/>
            <person name="Tunlid A."/>
            <person name="Henrissat B."/>
            <person name="Grigoriev I.V."/>
            <person name="Hibbett D.S."/>
            <person name="Martin F."/>
        </authorList>
    </citation>
    <scope>NUCLEOTIDE SEQUENCE [LARGE SCALE GENOMIC DNA]</scope>
    <source>
        <strain evidence="2">ATCC 200175</strain>
    </source>
</reference>
<sequence length="217" mass="24270">MALHCSTQTSTVHAPVCFGDKDDASLRPILVTVYFPGSFPRHLVKNDIPIQISVSVAEELSSFTTPIIGEVVEDSCLSQLSDDHSDSQSSNPPDDIPIPFLPLPSHFDASDIKHWAGLCSDIQRWLLSVPEQSQQWSWGCDIFWLAFIAANPNFPNGGWPIWSPRIILKGPIIESWLEGSLKRLIAEDGKEGQLHRWLWGEFCQQAQLFFPYSLIAA</sequence>
<evidence type="ECO:0000313" key="2">
    <source>
        <dbReference type="Proteomes" id="UP000053647"/>
    </source>
</evidence>
<keyword evidence="2" id="KW-1185">Reference proteome</keyword>
<proteinExistence type="predicted"/>
<gene>
    <name evidence="1" type="ORF">PAXINDRAFT_181327</name>
</gene>
<dbReference type="HOGENOM" id="CLU_107692_0_0_1"/>
<dbReference type="AlphaFoldDB" id="A0A0C9SVC0"/>
<reference evidence="1 2" key="1">
    <citation type="submission" date="2014-06" db="EMBL/GenBank/DDBJ databases">
        <authorList>
            <consortium name="DOE Joint Genome Institute"/>
            <person name="Kuo A."/>
            <person name="Kohler A."/>
            <person name="Nagy L.G."/>
            <person name="Floudas D."/>
            <person name="Copeland A."/>
            <person name="Barry K.W."/>
            <person name="Cichocki N."/>
            <person name="Veneault-Fourrey C."/>
            <person name="LaButti K."/>
            <person name="Lindquist E.A."/>
            <person name="Lipzen A."/>
            <person name="Lundell T."/>
            <person name="Morin E."/>
            <person name="Murat C."/>
            <person name="Sun H."/>
            <person name="Tunlid A."/>
            <person name="Henrissat B."/>
            <person name="Grigoriev I.V."/>
            <person name="Hibbett D.S."/>
            <person name="Martin F."/>
            <person name="Nordberg H.P."/>
            <person name="Cantor M.N."/>
            <person name="Hua S.X."/>
        </authorList>
    </citation>
    <scope>NUCLEOTIDE SEQUENCE [LARGE SCALE GENOMIC DNA]</scope>
    <source>
        <strain evidence="1 2">ATCC 200175</strain>
    </source>
</reference>